<dbReference type="EMBL" id="CP030239">
    <property type="protein sequence ID" value="AWX92300.1"/>
    <property type="molecule type" value="Genomic_DNA"/>
</dbReference>
<name>A0ABM6WNU2_9RHOB</name>
<reference evidence="3 4" key="1">
    <citation type="submission" date="2018-06" db="EMBL/GenBank/DDBJ databases">
        <title>Complete genome sequence of Paracoccus mutanolyticus strain RSP-02 isolated from cellulosic waste.</title>
        <authorList>
            <person name="Amrutha R.N."/>
            <person name="Shrivastav A."/>
            <person name="Buddana S.K."/>
            <person name="Deshpande U."/>
            <person name="Prakasham R.S."/>
        </authorList>
    </citation>
    <scope>NUCLEOTIDE SEQUENCE [LARGE SCALE GENOMIC DNA]</scope>
    <source>
        <strain evidence="3 4">RSP-02</strain>
    </source>
</reference>
<proteinExistence type="predicted"/>
<feature type="transmembrane region" description="Helical" evidence="2">
    <location>
        <begin position="171"/>
        <end position="190"/>
    </location>
</feature>
<sequence length="198" mass="21348">MSGATTVIALLPSYPDRHAGAVLLRLVRMAQAYPPGRISRSAVQPRLDRRPQSVGLHQHGPRQHGRGSTAASLVSALLLFRWPRMPVWVAAERLGQPCGTGLYIRLDDDDGLNNPGTIEIPAAGGIAPGTTHIAFTVTASGATKTFFGFLPTYRLTEMGMEESASFLADSIALFAYMFLIFLPNGLSGVMERSGARRR</sequence>
<gene>
    <name evidence="3" type="ORF">DPM13_00645</name>
</gene>
<evidence type="ECO:0000256" key="1">
    <source>
        <dbReference type="SAM" id="MobiDB-lite"/>
    </source>
</evidence>
<evidence type="ECO:0000313" key="3">
    <source>
        <dbReference type="EMBL" id="AWX92300.1"/>
    </source>
</evidence>
<keyword evidence="2" id="KW-0472">Membrane</keyword>
<evidence type="ECO:0000313" key="4">
    <source>
        <dbReference type="Proteomes" id="UP000249922"/>
    </source>
</evidence>
<protein>
    <submittedName>
        <fullName evidence="3">Uncharacterized protein</fullName>
    </submittedName>
</protein>
<dbReference type="Proteomes" id="UP000249922">
    <property type="component" value="Chromosome"/>
</dbReference>
<keyword evidence="2" id="KW-1133">Transmembrane helix</keyword>
<accession>A0ABM6WNU2</accession>
<feature type="region of interest" description="Disordered" evidence="1">
    <location>
        <begin position="38"/>
        <end position="68"/>
    </location>
</feature>
<keyword evidence="2" id="KW-0812">Transmembrane</keyword>
<evidence type="ECO:0000256" key="2">
    <source>
        <dbReference type="SAM" id="Phobius"/>
    </source>
</evidence>
<keyword evidence="4" id="KW-1185">Reference proteome</keyword>
<organism evidence="3 4">
    <name type="scientific">Paracoccus mutanolyticus</name>
    <dbReference type="NCBI Taxonomy" id="1499308"/>
    <lineage>
        <taxon>Bacteria</taxon>
        <taxon>Pseudomonadati</taxon>
        <taxon>Pseudomonadota</taxon>
        <taxon>Alphaproteobacteria</taxon>
        <taxon>Rhodobacterales</taxon>
        <taxon>Paracoccaceae</taxon>
        <taxon>Paracoccus</taxon>
    </lineage>
</organism>